<protein>
    <submittedName>
        <fullName evidence="3">Uncharacterized protein</fullName>
    </submittedName>
</protein>
<dbReference type="AlphaFoldDB" id="A0A1I8AKE0"/>
<evidence type="ECO:0000313" key="3">
    <source>
        <dbReference type="WBParaSite" id="L893_g6507.t1"/>
    </source>
</evidence>
<name>A0A1I8AKE0_9BILA</name>
<accession>A0A1I8AKE0</accession>
<keyword evidence="2" id="KW-1185">Reference proteome</keyword>
<sequence length="96" mass="10689">MKVFCQSSEAHQNSRYFCSSYESDRTVSLHTAERRAVVGVEALTAGAALSKRTLNNRPAPHSRRHQLISSSRNNAAGAEATDASSTMKKRSKYRRF</sequence>
<feature type="compositionally biased region" description="Basic residues" evidence="1">
    <location>
        <begin position="87"/>
        <end position="96"/>
    </location>
</feature>
<reference evidence="3" key="1">
    <citation type="submission" date="2016-11" db="UniProtKB">
        <authorList>
            <consortium name="WormBaseParasite"/>
        </authorList>
    </citation>
    <scope>IDENTIFICATION</scope>
</reference>
<proteinExistence type="predicted"/>
<dbReference type="Proteomes" id="UP000095287">
    <property type="component" value="Unplaced"/>
</dbReference>
<feature type="region of interest" description="Disordered" evidence="1">
    <location>
        <begin position="53"/>
        <end position="96"/>
    </location>
</feature>
<dbReference type="WBParaSite" id="L893_g6507.t1">
    <property type="protein sequence ID" value="L893_g6507.t1"/>
    <property type="gene ID" value="L893_g6507"/>
</dbReference>
<evidence type="ECO:0000256" key="1">
    <source>
        <dbReference type="SAM" id="MobiDB-lite"/>
    </source>
</evidence>
<organism evidence="2 3">
    <name type="scientific">Steinernema glaseri</name>
    <dbReference type="NCBI Taxonomy" id="37863"/>
    <lineage>
        <taxon>Eukaryota</taxon>
        <taxon>Metazoa</taxon>
        <taxon>Ecdysozoa</taxon>
        <taxon>Nematoda</taxon>
        <taxon>Chromadorea</taxon>
        <taxon>Rhabditida</taxon>
        <taxon>Tylenchina</taxon>
        <taxon>Panagrolaimomorpha</taxon>
        <taxon>Strongyloidoidea</taxon>
        <taxon>Steinernematidae</taxon>
        <taxon>Steinernema</taxon>
    </lineage>
</organism>
<evidence type="ECO:0000313" key="2">
    <source>
        <dbReference type="Proteomes" id="UP000095287"/>
    </source>
</evidence>